<dbReference type="Gene3D" id="2.150.10.10">
    <property type="entry name" value="Serralysin-like metalloprotease, C-terminal"/>
    <property type="match status" value="3"/>
</dbReference>
<gene>
    <name evidence="1" type="ORF">OB2597_19611</name>
</gene>
<dbReference type="InterPro" id="IPR018511">
    <property type="entry name" value="Hemolysin-typ_Ca-bd_CS"/>
</dbReference>
<dbReference type="Proteomes" id="UP000004318">
    <property type="component" value="Unassembled WGS sequence"/>
</dbReference>
<name>A3U0N2_PSEBH</name>
<comment type="caution">
    <text evidence="1">The sequence shown here is derived from an EMBL/GenBank/DDBJ whole genome shotgun (WGS) entry which is preliminary data.</text>
</comment>
<proteinExistence type="predicted"/>
<protein>
    <submittedName>
        <fullName evidence="1">Hemolysin-type calcium-binding protein</fullName>
    </submittedName>
</protein>
<accession>A3U0N2</accession>
<reference evidence="1 2" key="1">
    <citation type="journal article" date="2010" name="J. Bacteriol.">
        <title>Genome sequences of Oceanicola granulosus HTCC2516(T) and Oceanicola batsensis HTCC2597(TDelta).</title>
        <authorList>
            <person name="Thrash J.C."/>
            <person name="Cho J.C."/>
            <person name="Vergin K.L."/>
            <person name="Giovannoni S.J."/>
        </authorList>
    </citation>
    <scope>NUCLEOTIDE SEQUENCE [LARGE SCALE GENOMIC DNA]</scope>
    <source>
        <strain evidence="2">ATCC BAA-863 / DSM 15984 / KCTC 12145 / HTCC2597</strain>
    </source>
</reference>
<evidence type="ECO:0000313" key="1">
    <source>
        <dbReference type="EMBL" id="EAQ02323.1"/>
    </source>
</evidence>
<dbReference type="RefSeq" id="WP_009803865.1">
    <property type="nucleotide sequence ID" value="NZ_AAMO01000008.1"/>
</dbReference>
<organism evidence="1 2">
    <name type="scientific">Pseudooceanicola batsensis (strain ATCC BAA-863 / DSM 15984 / KCTC 12145 / HTCC2597)</name>
    <name type="common">Oceanicola batsensis</name>
    <dbReference type="NCBI Taxonomy" id="252305"/>
    <lineage>
        <taxon>Bacteria</taxon>
        <taxon>Pseudomonadati</taxon>
        <taxon>Pseudomonadota</taxon>
        <taxon>Alphaproteobacteria</taxon>
        <taxon>Rhodobacterales</taxon>
        <taxon>Paracoccaceae</taxon>
        <taxon>Pseudooceanicola</taxon>
    </lineage>
</organism>
<dbReference type="GO" id="GO:0005509">
    <property type="term" value="F:calcium ion binding"/>
    <property type="evidence" value="ECO:0007669"/>
    <property type="project" value="InterPro"/>
</dbReference>
<keyword evidence="2" id="KW-1185">Reference proteome</keyword>
<dbReference type="PROSITE" id="PS00330">
    <property type="entry name" value="HEMOLYSIN_CALCIUM"/>
    <property type="match status" value="5"/>
</dbReference>
<dbReference type="PRINTS" id="PR00313">
    <property type="entry name" value="CABNDNGRPT"/>
</dbReference>
<dbReference type="HOGENOM" id="CLU_245129_0_0_5"/>
<evidence type="ECO:0000313" key="2">
    <source>
        <dbReference type="Proteomes" id="UP000004318"/>
    </source>
</evidence>
<dbReference type="STRING" id="252305.OB2597_19611"/>
<dbReference type="SUPFAM" id="SSF51120">
    <property type="entry name" value="beta-Roll"/>
    <property type="match status" value="4"/>
</dbReference>
<sequence>MGITRTGVFSEDSVDGFYRYGDGGTGTITIDGGSVLPVLASNTAAEPRVRVGVNGGDGEVTISGTGSAMTLDANGSASLRANIQVGRDSGSIGDFNLLAGAELTIQDTAGAANSPDSDHEGIDVGIDGGTGTFSADASTVTINGTGAALEIGRDGGTGTANFNNGSVLTLSSASGGADDFVGIALGADYGSGTAGTGTLNVDNSTINVLGTGGSEAYFHIGRDGTATATLTNNASFNVIGYNNLSAGGTIGRYSGSDGTFNVNSGSELVIRNDVGDSYMNIGRAGGTGALNIGVTGSAMITGVEGAALQLGRSDALSSGDIVNAGDLTVSSTNQYTYVSLGREGGTGTANNTGTMSVSSVNADVDFELGVDGGVGGLTNSGTLTVASTNAGARLTAGTGGVSGGTGDFTQTGGTTSITAATQARFQAGIEQAVGTALIQSGGLLQVNGTQRSQIIVGADFGTGPGMGTMEVTTGATIDQDTADDAFNDIGTGGNGVLRLNNATWQVDAGDEFNVNVGRQSGTGLLEFLNGSTAVMNATGFSGLSVGREAGSNGTLNITGSTMTVNSSGLETFFNLGRSGGIGNLNLDNGSLTFNAVAWSGANMGREGTANVSLTNGSLLEFNSGYGAYASFGRDGGSATVTVDNSTLRFSGTGSSASDPLYGDPMDSGFSIGRGAGGSTGTVSVANGGLLEVLDSGRSVYANVGNWQADSGTLNLTNATMNMAATGAAGAAYFNVGRDGSTGVLDVDGSTLNVSSASEYVTFRIGTDFGTGGANGSVSLANGSALNLAGMTALVSVGYDISTSASLEVLSGSTIGFTDGGGQLDGAPTGVSSAFAVGQGNRIDTATALIDGTGSSVSGMDAVVVGGDEIVNDELTGSGDGQLTITNGGALSAGIIAIGQGGTLVTGDASVTATGSGFGIAGGEWDILAGGVTSITGHFVAESGSINLLIDAATGQGGRIDFANGDVSFGAGMTVNIDVRNGFLTAGDSFRVVNFSNLGTLTDDATLNLLNQSAGFGFALLRNATTMDLVALNNGDGTGSADLDFGEFIDVAATFELNTDTNEGDGSGGTLGADLTAVNVDRVLGTSVADTFTATGSGAISLFGRTGDDTLTAGSGNDILDGGLGADSLLGGNGDDTIDGGSNPDVINGGAGDDWVTYESAASGARRISLGGSAGEGGASQGDVLINIENAIGSNFRDLFIGTGTANQLNGLQGDDTFFSGAGNDTIDGGSGDDVIDAGDGADSITGGAGIDTVRYASSAAVQINLAANIATGGQAEGDTFFGIENVVGSQNADTIIGDGQDNLIEGIGGDDHMRGGLGADTIIGYNGIDTASYQDSAVGVNVGIYRVGTGGTAEGDRLIYVERIIGSGHDDELVGGGTAPILEGAGGDDLLIDYGGAATIMGGNGDDTINAGTGADSIDGGAGIDTVRYANTSSVQIDLAAGTGSGFAAEGDTLVNVENVIGSNAGDTLTGDDQVNRLEGLYGEDTIKGGLGNDLLLGGGNADVFVFDAVGFGRDLILDWQDNYDKIDLRGSGLTHASFTEVDTAQGVRLDYFNGVSTDAIHLFGASLSPSDIDASDFLV</sequence>
<dbReference type="InterPro" id="IPR011049">
    <property type="entry name" value="Serralysin-like_metalloprot_C"/>
</dbReference>
<dbReference type="Pfam" id="PF00353">
    <property type="entry name" value="HemolysinCabind"/>
    <property type="match status" value="6"/>
</dbReference>
<dbReference type="EMBL" id="AAMO01000008">
    <property type="protein sequence ID" value="EAQ02323.1"/>
    <property type="molecule type" value="Genomic_DNA"/>
</dbReference>
<dbReference type="InterPro" id="IPR001343">
    <property type="entry name" value="Hemolysn_Ca-bd"/>
</dbReference>